<keyword evidence="3" id="KW-1185">Reference proteome</keyword>
<organism evidence="2 3">
    <name type="scientific">Bacillus bingmayongensis</name>
    <dbReference type="NCBI Taxonomy" id="1150157"/>
    <lineage>
        <taxon>Bacteria</taxon>
        <taxon>Bacillati</taxon>
        <taxon>Bacillota</taxon>
        <taxon>Bacilli</taxon>
        <taxon>Bacillales</taxon>
        <taxon>Bacillaceae</taxon>
        <taxon>Bacillus</taxon>
    </lineage>
</organism>
<dbReference type="Pfam" id="PF25250">
    <property type="entry name" value="DUF7852"/>
    <property type="match status" value="2"/>
</dbReference>
<dbReference type="EMBL" id="JAXOVW010000122">
    <property type="protein sequence ID" value="MDZ5610212.1"/>
    <property type="molecule type" value="Genomic_DNA"/>
</dbReference>
<dbReference type="Proteomes" id="UP001291930">
    <property type="component" value="Unassembled WGS sequence"/>
</dbReference>
<feature type="domain" description="DUF7852" evidence="1">
    <location>
        <begin position="125"/>
        <end position="199"/>
    </location>
</feature>
<sequence length="244" mass="27525">MSKQCSNNAHCPIFVPCSVPGQTQIPLTDSPAPAIVRPSARVKIPVVLAERTIQIVVEAHIDLHPAAVEIKRMLKDIFLTQCKLVPVAFQNFNKTGYREVTRAKLFVKGYIRKNIEYATDDCNGSLQYRTANVPFSGFSDLTEDDFITLPLIAAGSANRSQFINPKNGDLPRLDKYSFENTVFYNEQPFCELIRADFFELDFAPCPTPINKEFDKIREKVVLDLTLKVLQMQQVEFGSDTNNNC</sequence>
<evidence type="ECO:0000313" key="2">
    <source>
        <dbReference type="EMBL" id="MDZ5610212.1"/>
    </source>
</evidence>
<protein>
    <submittedName>
        <fullName evidence="2">Uracil permease</fullName>
    </submittedName>
</protein>
<proteinExistence type="predicted"/>
<dbReference type="InterPro" id="IPR057174">
    <property type="entry name" value="DUF7852"/>
</dbReference>
<dbReference type="InterPro" id="IPR054845">
    <property type="entry name" value="Exosporium_prot_C"/>
</dbReference>
<dbReference type="NCBIfam" id="NF045794">
    <property type="entry name" value="CsxC_fam"/>
    <property type="match status" value="1"/>
</dbReference>
<evidence type="ECO:0000259" key="1">
    <source>
        <dbReference type="Pfam" id="PF25250"/>
    </source>
</evidence>
<comment type="caution">
    <text evidence="2">The sequence shown here is derived from an EMBL/GenBank/DDBJ whole genome shotgun (WGS) entry which is preliminary data.</text>
</comment>
<reference evidence="3" key="1">
    <citation type="submission" date="2023-11" db="EMBL/GenBank/DDBJ databases">
        <title>Genome Sequence of Bacillus pseudomycoides stain BUPM19.</title>
        <authorList>
            <person name="Farhat A."/>
        </authorList>
    </citation>
    <scope>NUCLEOTIDE SEQUENCE [LARGE SCALE GENOMIC DNA]</scope>
    <source>
        <strain evidence="3">BUPM19</strain>
    </source>
</reference>
<name>A0ABU5K4P6_9BACI</name>
<gene>
    <name evidence="2" type="ORF">U2I54_25070</name>
</gene>
<evidence type="ECO:0000313" key="3">
    <source>
        <dbReference type="Proteomes" id="UP001291930"/>
    </source>
</evidence>
<dbReference type="RefSeq" id="WP_374219476.1">
    <property type="nucleotide sequence ID" value="NZ_JAXOVW010000122.1"/>
</dbReference>
<accession>A0ABU5K4P6</accession>
<feature type="domain" description="DUF7852" evidence="1">
    <location>
        <begin position="40"/>
        <end position="122"/>
    </location>
</feature>